<dbReference type="AlphaFoldDB" id="A0A183SYT7"/>
<evidence type="ECO:0000313" key="3">
    <source>
        <dbReference type="WBParaSite" id="SSLN_0000974501-mRNA-1"/>
    </source>
</evidence>
<protein>
    <submittedName>
        <fullName evidence="1 3">Uncharacterized protein</fullName>
    </submittedName>
</protein>
<gene>
    <name evidence="1" type="ORF">SSLN_LOCUS9385</name>
</gene>
<reference evidence="1 2" key="2">
    <citation type="submission" date="2018-11" db="EMBL/GenBank/DDBJ databases">
        <authorList>
            <consortium name="Pathogen Informatics"/>
        </authorList>
    </citation>
    <scope>NUCLEOTIDE SEQUENCE [LARGE SCALE GENOMIC DNA]</scope>
    <source>
        <strain evidence="1 2">NST_G2</strain>
    </source>
</reference>
<organism evidence="3">
    <name type="scientific">Schistocephalus solidus</name>
    <name type="common">Tapeworm</name>
    <dbReference type="NCBI Taxonomy" id="70667"/>
    <lineage>
        <taxon>Eukaryota</taxon>
        <taxon>Metazoa</taxon>
        <taxon>Spiralia</taxon>
        <taxon>Lophotrochozoa</taxon>
        <taxon>Platyhelminthes</taxon>
        <taxon>Cestoda</taxon>
        <taxon>Eucestoda</taxon>
        <taxon>Diphyllobothriidea</taxon>
        <taxon>Diphyllobothriidae</taxon>
        <taxon>Schistocephalus</taxon>
    </lineage>
</organism>
<sequence>MVRPTCAAVSRTLSSIIDPGIGAKTTTRRPPKPDTGAIADNTYQPVYACYTGKHAPDLHEGGSILHQYEYKRNHIKELQLWPDSQS</sequence>
<keyword evidence="2" id="KW-1185">Reference proteome</keyword>
<accession>A0A183SYT7</accession>
<name>A0A183SYT7_SCHSO</name>
<dbReference type="Proteomes" id="UP000275846">
    <property type="component" value="Unassembled WGS sequence"/>
</dbReference>
<reference evidence="3" key="1">
    <citation type="submission" date="2016-06" db="UniProtKB">
        <authorList>
            <consortium name="WormBaseParasite"/>
        </authorList>
    </citation>
    <scope>IDENTIFICATION</scope>
</reference>
<dbReference type="EMBL" id="UYSU01035211">
    <property type="protein sequence ID" value="VDL95770.1"/>
    <property type="molecule type" value="Genomic_DNA"/>
</dbReference>
<evidence type="ECO:0000313" key="2">
    <source>
        <dbReference type="Proteomes" id="UP000275846"/>
    </source>
</evidence>
<evidence type="ECO:0000313" key="1">
    <source>
        <dbReference type="EMBL" id="VDL95770.1"/>
    </source>
</evidence>
<dbReference type="WBParaSite" id="SSLN_0000974501-mRNA-1">
    <property type="protein sequence ID" value="SSLN_0000974501-mRNA-1"/>
    <property type="gene ID" value="SSLN_0000974501"/>
</dbReference>
<proteinExistence type="predicted"/>